<evidence type="ECO:0000256" key="7">
    <source>
        <dbReference type="ARBA" id="ARBA00023049"/>
    </source>
</evidence>
<dbReference type="EMBL" id="CAJPDR010000203">
    <property type="protein sequence ID" value="CAF9925427.1"/>
    <property type="molecule type" value="Genomic_DNA"/>
</dbReference>
<gene>
    <name evidence="8" type="ORF">ALECFALPRED_003137</name>
</gene>
<dbReference type="PANTHER" id="PTHR37016:SF3">
    <property type="entry name" value="NEUTRAL PROTEASE 2-RELATED"/>
    <property type="match status" value="1"/>
</dbReference>
<proteinExistence type="inferred from homology"/>
<dbReference type="Proteomes" id="UP000664203">
    <property type="component" value="Unassembled WGS sequence"/>
</dbReference>
<evidence type="ECO:0000256" key="2">
    <source>
        <dbReference type="ARBA" id="ARBA00010279"/>
    </source>
</evidence>
<evidence type="ECO:0000256" key="3">
    <source>
        <dbReference type="ARBA" id="ARBA00022670"/>
    </source>
</evidence>
<keyword evidence="5" id="KW-0378">Hydrolase</keyword>
<dbReference type="PANTHER" id="PTHR37016">
    <property type="match status" value="1"/>
</dbReference>
<keyword evidence="6" id="KW-0862">Zinc</keyword>
<dbReference type="GO" id="GO:0008237">
    <property type="term" value="F:metallopeptidase activity"/>
    <property type="evidence" value="ECO:0007669"/>
    <property type="project" value="UniProtKB-KW"/>
</dbReference>
<dbReference type="OrthoDB" id="5359519at2759"/>
<comment type="cofactor">
    <cofactor evidence="1">
        <name>Zn(2+)</name>
        <dbReference type="ChEBI" id="CHEBI:29105"/>
    </cofactor>
</comment>
<sequence>MRAGVSDSDLFPLTPGHTFTRVIDMRQIMQNTPSGPSRPLGGGLQSKVYTVYLPASFKGITGTASVPFGAAANLTGNPPRLGNFAAANLQDVTLQASALRLSSVFPVIGDVDSTFISPADGVHANDDCAAQNLTDDSNAFFNAGIYANSLAMAVNDSSSTLFPLFFLEASREVVSSIANAAANSIRGIGPHVDLYCTDLQNRCRDPNVLGYSFTPFFLGNACIVLCPSATALGRSPQPCYNSEIGSERSASTSHVSFHLLMTLNNVVTAVMASSVYGTLACEKLSNSTLIDPTKNPDSFAQLAIAYWGYGLGGPPYNGPSCLPAGGVLPDMQKREVSAKHRKTFGLPKLLVRAATPTLPETLAKRQSHPILETQDCSAAELDMIQISVANAQALAGLASSDLGSASSSDRWTTFFNGNSRIKAQVKRAYDAVARWNTTTPYADNVFYRCDPLRKSTYCKSISYIRIVEFSGGSVGYAAFVVACPEFFYQAISLECISPSVVPTSHLASLAEDQSGLMLHELLHIKTVVNAPTQILDGSLDGLCG</sequence>
<dbReference type="Gene3D" id="3.40.390.10">
    <property type="entry name" value="Collagenase (Catalytic Domain)"/>
    <property type="match status" value="2"/>
</dbReference>
<evidence type="ECO:0000313" key="8">
    <source>
        <dbReference type="EMBL" id="CAF9925427.1"/>
    </source>
</evidence>
<accession>A0A8H3FMA8</accession>
<evidence type="ECO:0000256" key="1">
    <source>
        <dbReference type="ARBA" id="ARBA00001947"/>
    </source>
</evidence>
<evidence type="ECO:0000256" key="5">
    <source>
        <dbReference type="ARBA" id="ARBA00022801"/>
    </source>
</evidence>
<keyword evidence="7" id="KW-0482">Metalloprotease</keyword>
<dbReference type="AlphaFoldDB" id="A0A8H3FMA8"/>
<dbReference type="GO" id="GO:0006508">
    <property type="term" value="P:proteolysis"/>
    <property type="evidence" value="ECO:0007669"/>
    <property type="project" value="UniProtKB-KW"/>
</dbReference>
<keyword evidence="4" id="KW-0479">Metal-binding</keyword>
<evidence type="ECO:0000256" key="4">
    <source>
        <dbReference type="ARBA" id="ARBA00022723"/>
    </source>
</evidence>
<dbReference type="InterPro" id="IPR050414">
    <property type="entry name" value="Fungal_M35_metalloproteases"/>
</dbReference>
<keyword evidence="3" id="KW-0645">Protease</keyword>
<comment type="similarity">
    <text evidence="2">Belongs to the peptidase M35 family.</text>
</comment>
<dbReference type="SUPFAM" id="SSF55486">
    <property type="entry name" value="Metalloproteases ('zincins'), catalytic domain"/>
    <property type="match status" value="1"/>
</dbReference>
<evidence type="ECO:0000313" key="9">
    <source>
        <dbReference type="Proteomes" id="UP000664203"/>
    </source>
</evidence>
<reference evidence="8" key="1">
    <citation type="submission" date="2021-03" db="EMBL/GenBank/DDBJ databases">
        <authorList>
            <person name="Tagirdzhanova G."/>
        </authorList>
    </citation>
    <scope>NUCLEOTIDE SEQUENCE</scope>
</reference>
<dbReference type="GO" id="GO:0046872">
    <property type="term" value="F:metal ion binding"/>
    <property type="evidence" value="ECO:0007669"/>
    <property type="project" value="UniProtKB-KW"/>
</dbReference>
<evidence type="ECO:0000256" key="6">
    <source>
        <dbReference type="ARBA" id="ARBA00022833"/>
    </source>
</evidence>
<organism evidence="8 9">
    <name type="scientific">Alectoria fallacina</name>
    <dbReference type="NCBI Taxonomy" id="1903189"/>
    <lineage>
        <taxon>Eukaryota</taxon>
        <taxon>Fungi</taxon>
        <taxon>Dikarya</taxon>
        <taxon>Ascomycota</taxon>
        <taxon>Pezizomycotina</taxon>
        <taxon>Lecanoromycetes</taxon>
        <taxon>OSLEUM clade</taxon>
        <taxon>Lecanoromycetidae</taxon>
        <taxon>Lecanorales</taxon>
        <taxon>Lecanorineae</taxon>
        <taxon>Parmeliaceae</taxon>
        <taxon>Alectoria</taxon>
    </lineage>
</organism>
<comment type="caution">
    <text evidence="8">The sequence shown here is derived from an EMBL/GenBank/DDBJ whole genome shotgun (WGS) entry which is preliminary data.</text>
</comment>
<keyword evidence="9" id="KW-1185">Reference proteome</keyword>
<dbReference type="InterPro" id="IPR024079">
    <property type="entry name" value="MetalloPept_cat_dom_sf"/>
</dbReference>
<evidence type="ECO:0008006" key="10">
    <source>
        <dbReference type="Google" id="ProtNLM"/>
    </source>
</evidence>
<protein>
    <recommendedName>
        <fullName evidence="10">Deuterolysin</fullName>
    </recommendedName>
</protein>
<name>A0A8H3FMA8_9LECA</name>